<keyword evidence="2" id="KW-1185">Reference proteome</keyword>
<accession>A0A9X9MF09</accession>
<dbReference type="EMBL" id="LR026988">
    <property type="protein sequence ID" value="VDB84004.1"/>
    <property type="molecule type" value="Genomic_DNA"/>
</dbReference>
<sequence length="177" mass="20310">SNKHLKAERQEAFQHLQNQKNKYNKRYTQFVAKCGQPESAIPESIHLSQLMSDLDPPDSEEFKEVYFTRFGPIKGKKYLTELNNEASLYALTSSTSNFKTRNPIIRYSDSRIFGIMINTGAAKKSTVRLLWYDCQSRYGPSLSIYRDIAYPCTSAVCRVHVVPARLLLQSTPRALCY</sequence>
<protein>
    <submittedName>
        <fullName evidence="1">Bgt-50300</fullName>
    </submittedName>
</protein>
<proteinExistence type="predicted"/>
<dbReference type="AlphaFoldDB" id="A0A9X9MF09"/>
<feature type="non-terminal residue" evidence="1">
    <location>
        <position position="1"/>
    </location>
</feature>
<organism evidence="1 2">
    <name type="scientific">Blumeria graminis f. sp. tritici</name>
    <dbReference type="NCBI Taxonomy" id="62690"/>
    <lineage>
        <taxon>Eukaryota</taxon>
        <taxon>Fungi</taxon>
        <taxon>Dikarya</taxon>
        <taxon>Ascomycota</taxon>
        <taxon>Pezizomycotina</taxon>
        <taxon>Leotiomycetes</taxon>
        <taxon>Erysiphales</taxon>
        <taxon>Erysiphaceae</taxon>
        <taxon>Blumeria</taxon>
    </lineage>
</organism>
<name>A0A9X9MF09_BLUGR</name>
<gene>
    <name evidence="1" type="ORF">BGT96224V316_LOCUS3109</name>
</gene>
<dbReference type="Proteomes" id="UP000324639">
    <property type="component" value="Chromosome Bgt_-05"/>
</dbReference>
<evidence type="ECO:0000313" key="1">
    <source>
        <dbReference type="EMBL" id="VDB84004.1"/>
    </source>
</evidence>
<evidence type="ECO:0000313" key="2">
    <source>
        <dbReference type="Proteomes" id="UP000324639"/>
    </source>
</evidence>
<reference evidence="1 2" key="1">
    <citation type="submission" date="2018-08" db="EMBL/GenBank/DDBJ databases">
        <authorList>
            <person name="Muller C M."/>
        </authorList>
    </citation>
    <scope>NUCLEOTIDE SEQUENCE [LARGE SCALE GENOMIC DNA]</scope>
</reference>